<keyword evidence="3" id="KW-1185">Reference proteome</keyword>
<accession>A0AA38RPF0</accession>
<gene>
    <name evidence="2" type="ORF">NKR19_g6714</name>
</gene>
<evidence type="ECO:0000313" key="3">
    <source>
        <dbReference type="Proteomes" id="UP001174691"/>
    </source>
</evidence>
<organism evidence="2 3">
    <name type="scientific">Coniochaeta hoffmannii</name>
    <dbReference type="NCBI Taxonomy" id="91930"/>
    <lineage>
        <taxon>Eukaryota</taxon>
        <taxon>Fungi</taxon>
        <taxon>Dikarya</taxon>
        <taxon>Ascomycota</taxon>
        <taxon>Pezizomycotina</taxon>
        <taxon>Sordariomycetes</taxon>
        <taxon>Sordariomycetidae</taxon>
        <taxon>Coniochaetales</taxon>
        <taxon>Coniochaetaceae</taxon>
        <taxon>Coniochaeta</taxon>
    </lineage>
</organism>
<dbReference type="Proteomes" id="UP001174691">
    <property type="component" value="Unassembled WGS sequence"/>
</dbReference>
<dbReference type="EMBL" id="JANBVN010000108">
    <property type="protein sequence ID" value="KAJ9143644.1"/>
    <property type="molecule type" value="Genomic_DNA"/>
</dbReference>
<reference evidence="2" key="1">
    <citation type="submission" date="2022-07" db="EMBL/GenBank/DDBJ databases">
        <title>Fungi with potential for degradation of polypropylene.</title>
        <authorList>
            <person name="Gostincar C."/>
        </authorList>
    </citation>
    <scope>NUCLEOTIDE SEQUENCE</scope>
    <source>
        <strain evidence="2">EXF-13287</strain>
    </source>
</reference>
<proteinExistence type="predicted"/>
<feature type="compositionally biased region" description="Basic and acidic residues" evidence="1">
    <location>
        <begin position="160"/>
        <end position="170"/>
    </location>
</feature>
<feature type="compositionally biased region" description="Acidic residues" evidence="1">
    <location>
        <begin position="136"/>
        <end position="150"/>
    </location>
</feature>
<evidence type="ECO:0000256" key="1">
    <source>
        <dbReference type="SAM" id="MobiDB-lite"/>
    </source>
</evidence>
<feature type="compositionally biased region" description="Low complexity" evidence="1">
    <location>
        <begin position="75"/>
        <end position="90"/>
    </location>
</feature>
<feature type="non-terminal residue" evidence="2">
    <location>
        <position position="1"/>
    </location>
</feature>
<sequence>MSDWRYNSSGYWSNQGSSHEPQYPSTIGEEVLEDEQAYAEATGEYTYASPQRFQPQDDQQQVYWTDEPQTYQPEDQTAYDQQYYQAPDDQGNVPYTPTTYTGSMDVNVSVPPSEQGHPPTRPSQSSPSALPAEGDDHPEAEEGNDDDDDRTQDFVAQRQDSYDRRDEFRIAPDTASIRRVVEARRRLRESEATARARAAREGAAGG</sequence>
<feature type="compositionally biased region" description="Low complexity" evidence="1">
    <location>
        <begin position="38"/>
        <end position="61"/>
    </location>
</feature>
<feature type="compositionally biased region" description="Polar residues" evidence="1">
    <location>
        <begin position="1"/>
        <end position="25"/>
    </location>
</feature>
<feature type="region of interest" description="Disordered" evidence="1">
    <location>
        <begin position="1"/>
        <end position="206"/>
    </location>
</feature>
<feature type="compositionally biased region" description="Polar residues" evidence="1">
    <location>
        <begin position="93"/>
        <end position="112"/>
    </location>
</feature>
<name>A0AA38RPF0_9PEZI</name>
<protein>
    <submittedName>
        <fullName evidence="2">Uncharacterized protein</fullName>
    </submittedName>
</protein>
<evidence type="ECO:0000313" key="2">
    <source>
        <dbReference type="EMBL" id="KAJ9143644.1"/>
    </source>
</evidence>
<feature type="compositionally biased region" description="Basic and acidic residues" evidence="1">
    <location>
        <begin position="179"/>
        <end position="200"/>
    </location>
</feature>
<dbReference type="AlphaFoldDB" id="A0AA38RPF0"/>
<comment type="caution">
    <text evidence="2">The sequence shown here is derived from an EMBL/GenBank/DDBJ whole genome shotgun (WGS) entry which is preliminary data.</text>
</comment>